<evidence type="ECO:0000313" key="1">
    <source>
        <dbReference type="EMBL" id="PWB96504.1"/>
    </source>
</evidence>
<dbReference type="RefSeq" id="WP_108516131.1">
    <property type="nucleotide sequence ID" value="NZ_CP026951.1"/>
</dbReference>
<protein>
    <submittedName>
        <fullName evidence="1">Uncharacterized protein</fullName>
    </submittedName>
</protein>
<gene>
    <name evidence="1" type="ORF">DF220_00575</name>
</gene>
<proteinExistence type="predicted"/>
<dbReference type="EMBL" id="QEEX01000001">
    <property type="protein sequence ID" value="PWB96504.1"/>
    <property type="molecule type" value="Genomic_DNA"/>
</dbReference>
<dbReference type="Proteomes" id="UP000244978">
    <property type="component" value="Unassembled WGS sequence"/>
</dbReference>
<accession>A0A2U1SY00</accession>
<dbReference type="OrthoDB" id="68692at2"/>
<dbReference type="KEGG" id="salc:C2138_05415"/>
<dbReference type="AlphaFoldDB" id="A0A2U1SY00"/>
<organism evidence="1 2">
    <name type="scientific">Homoserinimonas hongtaonis</name>
    <dbReference type="NCBI Taxonomy" id="2079791"/>
    <lineage>
        <taxon>Bacteria</taxon>
        <taxon>Bacillati</taxon>
        <taxon>Actinomycetota</taxon>
        <taxon>Actinomycetes</taxon>
        <taxon>Micrococcales</taxon>
        <taxon>Microbacteriaceae</taxon>
        <taxon>Homoserinimonas</taxon>
    </lineage>
</organism>
<reference evidence="2" key="1">
    <citation type="submission" date="2018-04" db="EMBL/GenBank/DDBJ databases">
        <authorList>
            <person name="Liu S."/>
            <person name="Wang Z."/>
            <person name="Li J."/>
        </authorList>
    </citation>
    <scope>NUCLEOTIDE SEQUENCE [LARGE SCALE GENOMIC DNA]</scope>
    <source>
        <strain evidence="2">S1194</strain>
    </source>
</reference>
<sequence length="125" mass="13749">MAGDEWIEHRRGDGELVGWMIPRGDGFVVVDLLGRERTAPVEWLVAEETLDELGIGYLADLYVLALDDGSDLRVRIAEVTPTSITVKKDDFGAVGAPQVFYSLGFPAPDSLTRLEPGDDRLFTLD</sequence>
<keyword evidence="2" id="KW-1185">Reference proteome</keyword>
<comment type="caution">
    <text evidence="1">The sequence shown here is derived from an EMBL/GenBank/DDBJ whole genome shotgun (WGS) entry which is preliminary data.</text>
</comment>
<evidence type="ECO:0000313" key="2">
    <source>
        <dbReference type="Proteomes" id="UP000244978"/>
    </source>
</evidence>
<name>A0A2U1SY00_9MICO</name>